<reference evidence="2" key="1">
    <citation type="submission" date="2021-01" db="EMBL/GenBank/DDBJ databases">
        <title>Paracoccus amoyensis sp. nov., isolated from the surface seawater along the coast of Xiamen Island, China.</title>
        <authorList>
            <person name="Lyu L."/>
        </authorList>
    </citation>
    <scope>NUCLEOTIDE SEQUENCE</scope>
    <source>
        <strain evidence="2">MJ17</strain>
    </source>
</reference>
<dbReference type="Pfam" id="PF13508">
    <property type="entry name" value="Acetyltransf_7"/>
    <property type="match status" value="1"/>
</dbReference>
<evidence type="ECO:0000259" key="1">
    <source>
        <dbReference type="PROSITE" id="PS51186"/>
    </source>
</evidence>
<proteinExistence type="predicted"/>
<accession>A0A934S8Z6</accession>
<dbReference type="InterPro" id="IPR000182">
    <property type="entry name" value="GNAT_dom"/>
</dbReference>
<dbReference type="Gene3D" id="3.40.630.30">
    <property type="match status" value="1"/>
</dbReference>
<dbReference type="AlphaFoldDB" id="A0A934S8Z6"/>
<organism evidence="2 3">
    <name type="scientific">Paracoccus caeni</name>
    <dbReference type="NCBI Taxonomy" id="657651"/>
    <lineage>
        <taxon>Bacteria</taxon>
        <taxon>Pseudomonadati</taxon>
        <taxon>Pseudomonadota</taxon>
        <taxon>Alphaproteobacteria</taxon>
        <taxon>Rhodobacterales</taxon>
        <taxon>Paracoccaceae</taxon>
        <taxon>Paracoccus</taxon>
    </lineage>
</organism>
<evidence type="ECO:0000313" key="3">
    <source>
        <dbReference type="Proteomes" id="UP000640485"/>
    </source>
</evidence>
<dbReference type="EMBL" id="JAEPRQ010000001">
    <property type="protein sequence ID" value="MBK4214565.1"/>
    <property type="molecule type" value="Genomic_DNA"/>
</dbReference>
<dbReference type="CDD" id="cd04301">
    <property type="entry name" value="NAT_SF"/>
    <property type="match status" value="1"/>
</dbReference>
<dbReference type="PROSITE" id="PS51186">
    <property type="entry name" value="GNAT"/>
    <property type="match status" value="1"/>
</dbReference>
<evidence type="ECO:0000313" key="2">
    <source>
        <dbReference type="EMBL" id="MBK4214565.1"/>
    </source>
</evidence>
<keyword evidence="3" id="KW-1185">Reference proteome</keyword>
<dbReference type="SUPFAM" id="SSF55729">
    <property type="entry name" value="Acyl-CoA N-acyltransferases (Nat)"/>
    <property type="match status" value="1"/>
</dbReference>
<protein>
    <submittedName>
        <fullName evidence="2">N-acetyltransferase</fullName>
    </submittedName>
</protein>
<dbReference type="InterPro" id="IPR016181">
    <property type="entry name" value="Acyl_CoA_acyltransferase"/>
</dbReference>
<comment type="caution">
    <text evidence="2">The sequence shown here is derived from an EMBL/GenBank/DDBJ whole genome shotgun (WGS) entry which is preliminary data.</text>
</comment>
<name>A0A934S8Z6_9RHOB</name>
<sequence>MHIRLEDTADIDAIRQITEAAFEGAPYSAGTEGRIIDALRAADALTVSLVAEDGGEVIGHVAFSPVTIEGAGCGWYGLGPVAVRPDRHRGGIGQLLIRQGLSRLAILGAKGCVVLGDPGYYGRFGFSHDPGLRYEGAPPEYFTRLVIAGPAPTGAVAFHDGFNVA</sequence>
<dbReference type="Proteomes" id="UP000640485">
    <property type="component" value="Unassembled WGS sequence"/>
</dbReference>
<dbReference type="GO" id="GO:0016747">
    <property type="term" value="F:acyltransferase activity, transferring groups other than amino-acyl groups"/>
    <property type="evidence" value="ECO:0007669"/>
    <property type="project" value="InterPro"/>
</dbReference>
<gene>
    <name evidence="2" type="ORF">JJJ17_01355</name>
</gene>
<dbReference type="RefSeq" id="WP_200683238.1">
    <property type="nucleotide sequence ID" value="NZ_JAEPRQ010000001.1"/>
</dbReference>
<feature type="domain" description="N-acetyltransferase" evidence="1">
    <location>
        <begin position="1"/>
        <end position="150"/>
    </location>
</feature>